<reference evidence="3" key="1">
    <citation type="submission" date="2017-09" db="EMBL/GenBank/DDBJ databases">
        <title>Depth-based differentiation of microbial function through sediment-hosted aquifers and enrichment of novel symbionts in the deep terrestrial subsurface.</title>
        <authorList>
            <person name="Probst A.J."/>
            <person name="Ladd B."/>
            <person name="Jarett J.K."/>
            <person name="Geller-Mcgrath D.E."/>
            <person name="Sieber C.M.K."/>
            <person name="Emerson J.B."/>
            <person name="Anantharaman K."/>
            <person name="Thomas B.C."/>
            <person name="Malmstrom R."/>
            <person name="Stieglmeier M."/>
            <person name="Klingl A."/>
            <person name="Woyke T."/>
            <person name="Ryan C.M."/>
            <person name="Banfield J.F."/>
        </authorList>
    </citation>
    <scope>NUCLEOTIDE SEQUENCE [LARGE SCALE GENOMIC DNA]</scope>
</reference>
<dbReference type="EMBL" id="PFSK01000032">
    <property type="protein sequence ID" value="PJC22545.1"/>
    <property type="molecule type" value="Genomic_DNA"/>
</dbReference>
<name>A0A2M8EIL3_UNCKA</name>
<feature type="transmembrane region" description="Helical" evidence="1">
    <location>
        <begin position="40"/>
        <end position="62"/>
    </location>
</feature>
<accession>A0A2M8EIL3</accession>
<organism evidence="2 3">
    <name type="scientific">candidate division WWE3 bacterium CG_4_9_14_0_2_um_filter_48_10</name>
    <dbReference type="NCBI Taxonomy" id="1975078"/>
    <lineage>
        <taxon>Bacteria</taxon>
        <taxon>Katanobacteria</taxon>
    </lineage>
</organism>
<keyword evidence="1" id="KW-0472">Membrane</keyword>
<evidence type="ECO:0000313" key="3">
    <source>
        <dbReference type="Proteomes" id="UP000228781"/>
    </source>
</evidence>
<keyword evidence="1" id="KW-0812">Transmembrane</keyword>
<evidence type="ECO:0000256" key="1">
    <source>
        <dbReference type="SAM" id="Phobius"/>
    </source>
</evidence>
<proteinExistence type="predicted"/>
<comment type="caution">
    <text evidence="2">The sequence shown here is derived from an EMBL/GenBank/DDBJ whole genome shotgun (WGS) entry which is preliminary data.</text>
</comment>
<dbReference type="AlphaFoldDB" id="A0A2M8EIL3"/>
<protein>
    <submittedName>
        <fullName evidence="2">Uncharacterized protein</fullName>
    </submittedName>
</protein>
<keyword evidence="1" id="KW-1133">Transmembrane helix</keyword>
<gene>
    <name evidence="2" type="ORF">CO059_02225</name>
</gene>
<dbReference type="Proteomes" id="UP000228781">
    <property type="component" value="Unassembled WGS sequence"/>
</dbReference>
<sequence length="162" mass="17960">MAKKLQLPEIPKPILEVGKEVQKRLLKLEKRLNSLTKWKLIILVVTVGVSSLLAGVVFGFFLTPSRATPTPAVDLTTPPTTPPPETVSQTGVLRRFQTSQNGIEFYLEKPDKTQVLLQATDRIDPSLLTSFEGLSVTVEGTVIKSADGKKDILQIEKIWIKR</sequence>
<evidence type="ECO:0000313" key="2">
    <source>
        <dbReference type="EMBL" id="PJC22545.1"/>
    </source>
</evidence>